<keyword evidence="2" id="KW-1185">Reference proteome</keyword>
<protein>
    <submittedName>
        <fullName evidence="1">Cell division protein ZapA</fullName>
    </submittedName>
</protein>
<evidence type="ECO:0000313" key="2">
    <source>
        <dbReference type="Proteomes" id="UP000524404"/>
    </source>
</evidence>
<dbReference type="InterPro" id="IPR036192">
    <property type="entry name" value="Cell_div_ZapA-like_sf"/>
</dbReference>
<comment type="caution">
    <text evidence="1">The sequence shown here is derived from an EMBL/GenBank/DDBJ whole genome shotgun (WGS) entry which is preliminary data.</text>
</comment>
<dbReference type="RefSeq" id="WP_184128836.1">
    <property type="nucleotide sequence ID" value="NZ_JACHKT010000001.1"/>
</dbReference>
<proteinExistence type="predicted"/>
<evidence type="ECO:0000313" key="1">
    <source>
        <dbReference type="EMBL" id="MBB6001572.1"/>
    </source>
</evidence>
<name>A0A841EEC6_9BACT</name>
<dbReference type="Proteomes" id="UP000524404">
    <property type="component" value="Unassembled WGS sequence"/>
</dbReference>
<dbReference type="EMBL" id="JACHKT010000001">
    <property type="protein sequence ID" value="MBB6001572.1"/>
    <property type="molecule type" value="Genomic_DNA"/>
</dbReference>
<sequence length="96" mass="10764">MADKVPCNIVVAHEPFSLSVGKEEEEFVRKAAKLINEKMDSYRETKKVDSHQRLLAIVALDFVMSNLKFGAKHSDLQKSVMGKVSELDKLLSSVTE</sequence>
<dbReference type="AlphaFoldDB" id="A0A841EEC6"/>
<reference evidence="1 2" key="1">
    <citation type="submission" date="2020-08" db="EMBL/GenBank/DDBJ databases">
        <title>Functional genomics of gut bacteria from endangered species of beetles.</title>
        <authorList>
            <person name="Carlos-Shanley C."/>
        </authorList>
    </citation>
    <scope>NUCLEOTIDE SEQUENCE [LARGE SCALE GENOMIC DNA]</scope>
    <source>
        <strain evidence="1 2">S00070</strain>
    </source>
</reference>
<dbReference type="GO" id="GO:0051301">
    <property type="term" value="P:cell division"/>
    <property type="evidence" value="ECO:0007669"/>
    <property type="project" value="UniProtKB-KW"/>
</dbReference>
<keyword evidence="1" id="KW-0132">Cell division</keyword>
<accession>A0A841EEC6</accession>
<keyword evidence="1" id="KW-0131">Cell cycle</keyword>
<organism evidence="1 2">
    <name type="scientific">Arcicella rosea</name>
    <dbReference type="NCBI Taxonomy" id="502909"/>
    <lineage>
        <taxon>Bacteria</taxon>
        <taxon>Pseudomonadati</taxon>
        <taxon>Bacteroidota</taxon>
        <taxon>Cytophagia</taxon>
        <taxon>Cytophagales</taxon>
        <taxon>Flectobacillaceae</taxon>
        <taxon>Arcicella</taxon>
    </lineage>
</organism>
<dbReference type="Pfam" id="PF05164">
    <property type="entry name" value="ZapA"/>
    <property type="match status" value="1"/>
</dbReference>
<gene>
    <name evidence="1" type="ORF">HNP25_000211</name>
</gene>
<dbReference type="SUPFAM" id="SSF102829">
    <property type="entry name" value="Cell division protein ZapA-like"/>
    <property type="match status" value="1"/>
</dbReference>
<dbReference type="InterPro" id="IPR007838">
    <property type="entry name" value="Cell_div_ZapA-like"/>
</dbReference>